<feature type="domain" description="PNPLA" evidence="5">
    <location>
        <begin position="432"/>
        <end position="650"/>
    </location>
</feature>
<dbReference type="InterPro" id="IPR002641">
    <property type="entry name" value="PNPLA_dom"/>
</dbReference>
<dbReference type="GO" id="GO:0046486">
    <property type="term" value="P:glycerolipid metabolic process"/>
    <property type="evidence" value="ECO:0007669"/>
    <property type="project" value="UniProtKB-ARBA"/>
</dbReference>
<evidence type="ECO:0000313" key="6">
    <source>
        <dbReference type="EMBL" id="RAO70035.1"/>
    </source>
</evidence>
<protein>
    <recommendedName>
        <fullName evidence="5">PNPLA domain-containing protein</fullName>
    </recommendedName>
</protein>
<accession>A0A364L2L0</accession>
<gene>
    <name evidence="6" type="ORF">BHQ10_006047</name>
</gene>
<evidence type="ECO:0000256" key="1">
    <source>
        <dbReference type="ARBA" id="ARBA00022801"/>
    </source>
</evidence>
<sequence length="897" mass="100372">MTQSTPKYLFASSNHLISNELSTNLNPESFKDLHARDTIAVWFAVSQDPYHGKLDFEEFPRFKHLIYESQKAYNTAGPCYARLVSFVGVTGSGKSTLIKILMKRLWQNSSASTLDLNQIEIPVSGTRSTTNPTSGDVHLYRDPYLDPSDANHPLLYADCEGFGGGDVAPSGSKIRDDMERMAASIDSASPINTHIAQTAVTWLRKSVKRAIDLDVPGGGFIRRQMLVERLFPRLLYNFSDVVVHVISGQSAKTMEHVLLQVIQWAKVSESAAVNQPFLPHLIIVLNEASDTSVWDPDAARTKIIQEQSGMLKENKTAMLYAEQYERIGASISTVEQLLHCFYAKVEFINIPKAESGLNEALFLTQVQKLHEMVEKATRSSQSRKADLVADTNVGSDSRVVCIRSCFLHDASRPFEPPYFIHIRSKLAGRRILALDGGGVRALMELKILEAVEKKMGSLIPIQRFFDVIGGTSAGALVAFAIGIKDWRFDLTESMFRQICDRAFSNSVRNWFLKFLHGSQYFSNRLVDALKDSLGNTADDYLVQARLESSGSLRPAPKVFATATVSEGDGAALLPNYVRPHDKDTHLSDFYSLTYQFEVYDEQETQIRVWEAARCTTAAPTYFTPFRKAGLFTTNYYDGGLYHNNPSKIALEETHRIWPDMPERHPDLLLSVGCGFSTVDDDEHILLLGSSSLVGALNVVRRRFKQILNSERSWRETFGVLSRIEPRRYIRLNPPVPERLPDLDDKEALTNGNLERIVNKFLNEPSTGAIIDQVARRLVVTSFYLEPSATVSGAEESADNFHGTIRCRFIDKSPEIKAFADVIAKFCPSQYADFDLPEPRLTIGRITPQLLHMMKTVGTFRIDIDFTMPSHVTQVNVTFSSPGFTPESISGCPFTIKG</sequence>
<reference evidence="6 7" key="1">
    <citation type="journal article" date="2017" name="Biotechnol. Biofuels">
        <title>Differential beta-glucosidase expression as a function of carbon source availability in Talaromyces amestolkiae: a genomic and proteomic approach.</title>
        <authorList>
            <person name="de Eugenio L.I."/>
            <person name="Mendez-Liter J.A."/>
            <person name="Nieto-Dominguez M."/>
            <person name="Alonso L."/>
            <person name="Gil-Munoz J."/>
            <person name="Barriuso J."/>
            <person name="Prieto A."/>
            <person name="Martinez M.J."/>
        </authorList>
    </citation>
    <scope>NUCLEOTIDE SEQUENCE [LARGE SCALE GENOMIC DNA]</scope>
    <source>
        <strain evidence="6 7">CIB</strain>
    </source>
</reference>
<name>A0A364L2L0_TALAM</name>
<dbReference type="SUPFAM" id="SSF52151">
    <property type="entry name" value="FabD/lysophospholipase-like"/>
    <property type="match status" value="1"/>
</dbReference>
<dbReference type="RefSeq" id="XP_040734551.1">
    <property type="nucleotide sequence ID" value="XM_040878590.1"/>
</dbReference>
<feature type="short sequence motif" description="DGA/G" evidence="4">
    <location>
        <begin position="637"/>
        <end position="639"/>
    </location>
</feature>
<dbReference type="GO" id="GO:0019369">
    <property type="term" value="P:arachidonate metabolic process"/>
    <property type="evidence" value="ECO:0007669"/>
    <property type="project" value="TreeGrafter"/>
</dbReference>
<keyword evidence="3 4" id="KW-0443">Lipid metabolism</keyword>
<dbReference type="AlphaFoldDB" id="A0A364L2L0"/>
<proteinExistence type="predicted"/>
<feature type="active site" description="Proton acceptor" evidence="4">
    <location>
        <position position="637"/>
    </location>
</feature>
<dbReference type="PANTHER" id="PTHR24185">
    <property type="entry name" value="CALCIUM-INDEPENDENT PHOSPHOLIPASE A2-GAMMA"/>
    <property type="match status" value="1"/>
</dbReference>
<dbReference type="GO" id="GO:0016020">
    <property type="term" value="C:membrane"/>
    <property type="evidence" value="ECO:0007669"/>
    <property type="project" value="TreeGrafter"/>
</dbReference>
<evidence type="ECO:0000256" key="2">
    <source>
        <dbReference type="ARBA" id="ARBA00022963"/>
    </source>
</evidence>
<dbReference type="PANTHER" id="PTHR24185:SF1">
    <property type="entry name" value="CALCIUM-INDEPENDENT PHOSPHOLIPASE A2-GAMMA"/>
    <property type="match status" value="1"/>
</dbReference>
<dbReference type="OrthoDB" id="194358at2759"/>
<feature type="active site" description="Nucleophile" evidence="4">
    <location>
        <position position="472"/>
    </location>
</feature>
<dbReference type="GO" id="GO:0016042">
    <property type="term" value="P:lipid catabolic process"/>
    <property type="evidence" value="ECO:0007669"/>
    <property type="project" value="UniProtKB-UniRule"/>
</dbReference>
<dbReference type="GO" id="GO:0047499">
    <property type="term" value="F:calcium-independent phospholipase A2 activity"/>
    <property type="evidence" value="ECO:0007669"/>
    <property type="project" value="TreeGrafter"/>
</dbReference>
<comment type="caution">
    <text evidence="6">The sequence shown here is derived from an EMBL/GenBank/DDBJ whole genome shotgun (WGS) entry which is preliminary data.</text>
</comment>
<evidence type="ECO:0000256" key="3">
    <source>
        <dbReference type="ARBA" id="ARBA00023098"/>
    </source>
</evidence>
<keyword evidence="1 4" id="KW-0378">Hydrolase</keyword>
<dbReference type="PROSITE" id="PS51635">
    <property type="entry name" value="PNPLA"/>
    <property type="match status" value="1"/>
</dbReference>
<dbReference type="STRING" id="1196081.A0A364L2L0"/>
<dbReference type="GeneID" id="63795263"/>
<organism evidence="6 7">
    <name type="scientific">Talaromyces amestolkiae</name>
    <dbReference type="NCBI Taxonomy" id="1196081"/>
    <lineage>
        <taxon>Eukaryota</taxon>
        <taxon>Fungi</taxon>
        <taxon>Dikarya</taxon>
        <taxon>Ascomycota</taxon>
        <taxon>Pezizomycotina</taxon>
        <taxon>Eurotiomycetes</taxon>
        <taxon>Eurotiomycetidae</taxon>
        <taxon>Eurotiales</taxon>
        <taxon>Trichocomaceae</taxon>
        <taxon>Talaromyces</taxon>
        <taxon>Talaromyces sect. Talaromyces</taxon>
    </lineage>
</organism>
<dbReference type="Gene3D" id="3.40.50.300">
    <property type="entry name" value="P-loop containing nucleotide triphosphate hydrolases"/>
    <property type="match status" value="1"/>
</dbReference>
<dbReference type="SUPFAM" id="SSF52540">
    <property type="entry name" value="P-loop containing nucleoside triphosphate hydrolases"/>
    <property type="match status" value="1"/>
</dbReference>
<comment type="caution">
    <text evidence="4">Lacks conserved residue(s) required for the propagation of feature annotation.</text>
</comment>
<keyword evidence="2 4" id="KW-0442">Lipid degradation</keyword>
<dbReference type="EMBL" id="MIKG01000011">
    <property type="protein sequence ID" value="RAO70035.1"/>
    <property type="molecule type" value="Genomic_DNA"/>
</dbReference>
<dbReference type="InterPro" id="IPR016035">
    <property type="entry name" value="Acyl_Trfase/lysoPLipase"/>
</dbReference>
<dbReference type="InterPro" id="IPR027417">
    <property type="entry name" value="P-loop_NTPase"/>
</dbReference>
<dbReference type="Pfam" id="PF01734">
    <property type="entry name" value="Patatin"/>
    <property type="match status" value="1"/>
</dbReference>
<keyword evidence="7" id="KW-1185">Reference proteome</keyword>
<evidence type="ECO:0000259" key="5">
    <source>
        <dbReference type="PROSITE" id="PS51635"/>
    </source>
</evidence>
<evidence type="ECO:0000313" key="7">
    <source>
        <dbReference type="Proteomes" id="UP000249363"/>
    </source>
</evidence>
<dbReference type="Gene3D" id="3.40.1090.10">
    <property type="entry name" value="Cytosolic phospholipase A2 catalytic domain"/>
    <property type="match status" value="1"/>
</dbReference>
<evidence type="ECO:0000256" key="4">
    <source>
        <dbReference type="PROSITE-ProRule" id="PRU01161"/>
    </source>
</evidence>
<feature type="short sequence motif" description="GXSXG" evidence="4">
    <location>
        <begin position="470"/>
        <end position="474"/>
    </location>
</feature>
<dbReference type="Proteomes" id="UP000249363">
    <property type="component" value="Unassembled WGS sequence"/>
</dbReference>